<name>A0A1H9GLF4_9SPIR</name>
<sequence length="300" mass="33770">MSRQDEIAQKAVRKSTLKSLKSKKRSRLKQLKIDYENAVQQINIQYAEDPERLKAKYAAAEYAKTERAMKRAEKRIANEKRLLELAKKSRRLTVGEEIGSSIVQGIGVMLFIAATAILDTIAVGQLDSFVNITTVFYSLFGASMILMYLSSVLQHALTNITAKQVFNRLSHVFSFLIIGFGYSAYTITKIQGEIGWILFGIVWGLVFIGILFYSIAGEKYDKLNVALYILAGFSGLFVAKNLFEVLSAKSFSMLVLGAVFYLIGIIFYNLKKIKFMHLLSNIIMLFGSVYIFFSLFFLGA</sequence>
<dbReference type="OrthoDB" id="9813689at2"/>
<dbReference type="GO" id="GO:0046872">
    <property type="term" value="F:metal ion binding"/>
    <property type="evidence" value="ECO:0007669"/>
    <property type="project" value="UniProtKB-KW"/>
</dbReference>
<evidence type="ECO:0000256" key="3">
    <source>
        <dbReference type="ARBA" id="ARBA00022989"/>
    </source>
</evidence>
<feature type="transmembrane region" description="Helical" evidence="7">
    <location>
        <begin position="98"/>
        <end position="117"/>
    </location>
</feature>
<evidence type="ECO:0000256" key="7">
    <source>
        <dbReference type="SAM" id="Phobius"/>
    </source>
</evidence>
<evidence type="ECO:0000313" key="9">
    <source>
        <dbReference type="Proteomes" id="UP000182360"/>
    </source>
</evidence>
<dbReference type="GO" id="GO:0016020">
    <property type="term" value="C:membrane"/>
    <property type="evidence" value="ECO:0007669"/>
    <property type="project" value="UniProtKB-SubCell"/>
</dbReference>
<keyword evidence="4 7" id="KW-0472">Membrane</keyword>
<keyword evidence="9" id="KW-1185">Reference proteome</keyword>
<keyword evidence="6" id="KW-0175">Coiled coil</keyword>
<dbReference type="EMBL" id="FOFU01000005">
    <property type="protein sequence ID" value="SEQ50823.1"/>
    <property type="molecule type" value="Genomic_DNA"/>
</dbReference>
<accession>A0A1H9GLF4</accession>
<comment type="subcellular location">
    <subcellularLocation>
        <location evidence="1">Membrane</location>
        <topology evidence="1">Multi-pass membrane protein</topology>
    </subcellularLocation>
</comment>
<feature type="transmembrane region" description="Helical" evidence="7">
    <location>
        <begin position="194"/>
        <end position="216"/>
    </location>
</feature>
<evidence type="ECO:0000256" key="5">
    <source>
        <dbReference type="PIRSR" id="PIRSR604254-1"/>
    </source>
</evidence>
<feature type="transmembrane region" description="Helical" evidence="7">
    <location>
        <begin position="223"/>
        <end position="239"/>
    </location>
</feature>
<dbReference type="AlphaFoldDB" id="A0A1H9GLF4"/>
<dbReference type="RefSeq" id="WP_074643674.1">
    <property type="nucleotide sequence ID" value="NZ_AP025286.1"/>
</dbReference>
<feature type="transmembrane region" description="Helical" evidence="7">
    <location>
        <begin position="129"/>
        <end position="149"/>
    </location>
</feature>
<gene>
    <name evidence="8" type="ORF">SAMN04487977_10545</name>
</gene>
<keyword evidence="5" id="KW-0862">Zinc</keyword>
<feature type="coiled-coil region" evidence="6">
    <location>
        <begin position="21"/>
        <end position="89"/>
    </location>
</feature>
<dbReference type="Pfam" id="PF03006">
    <property type="entry name" value="HlyIII"/>
    <property type="match status" value="1"/>
</dbReference>
<evidence type="ECO:0000256" key="2">
    <source>
        <dbReference type="ARBA" id="ARBA00022692"/>
    </source>
</evidence>
<dbReference type="STRING" id="163.SAMN04487775_10111"/>
<evidence type="ECO:0000256" key="1">
    <source>
        <dbReference type="ARBA" id="ARBA00004141"/>
    </source>
</evidence>
<dbReference type="Proteomes" id="UP000182360">
    <property type="component" value="Unassembled WGS sequence"/>
</dbReference>
<keyword evidence="5" id="KW-0479">Metal-binding</keyword>
<feature type="binding site" evidence="5">
    <location>
        <position position="155"/>
    </location>
    <ligand>
        <name>Zn(2+)</name>
        <dbReference type="ChEBI" id="CHEBI:29105"/>
    </ligand>
</feature>
<organism evidence="8 9">
    <name type="scientific">Treponema bryantii</name>
    <dbReference type="NCBI Taxonomy" id="163"/>
    <lineage>
        <taxon>Bacteria</taxon>
        <taxon>Pseudomonadati</taxon>
        <taxon>Spirochaetota</taxon>
        <taxon>Spirochaetia</taxon>
        <taxon>Spirochaetales</taxon>
        <taxon>Treponemataceae</taxon>
        <taxon>Treponema</taxon>
    </lineage>
</organism>
<dbReference type="eggNOG" id="COG1272">
    <property type="taxonomic scope" value="Bacteria"/>
</dbReference>
<reference evidence="8 9" key="1">
    <citation type="submission" date="2016-10" db="EMBL/GenBank/DDBJ databases">
        <authorList>
            <person name="de Groot N.N."/>
        </authorList>
    </citation>
    <scope>NUCLEOTIDE SEQUENCE [LARGE SCALE GENOMIC DNA]</scope>
    <source>
        <strain evidence="8 9">B25</strain>
    </source>
</reference>
<keyword evidence="3 7" id="KW-1133">Transmembrane helix</keyword>
<evidence type="ECO:0000256" key="4">
    <source>
        <dbReference type="ARBA" id="ARBA00023136"/>
    </source>
</evidence>
<evidence type="ECO:0000313" key="8">
    <source>
        <dbReference type="EMBL" id="SEQ50823.1"/>
    </source>
</evidence>
<keyword evidence="2 7" id="KW-0812">Transmembrane</keyword>
<feature type="transmembrane region" description="Helical" evidence="7">
    <location>
        <begin position="282"/>
        <end position="299"/>
    </location>
</feature>
<feature type="transmembrane region" description="Helical" evidence="7">
    <location>
        <begin position="251"/>
        <end position="270"/>
    </location>
</feature>
<evidence type="ECO:0000256" key="6">
    <source>
        <dbReference type="SAM" id="Coils"/>
    </source>
</evidence>
<feature type="transmembrane region" description="Helical" evidence="7">
    <location>
        <begin position="169"/>
        <end position="188"/>
    </location>
</feature>
<proteinExistence type="predicted"/>
<protein>
    <submittedName>
        <fullName evidence="8">Hemolysin III</fullName>
    </submittedName>
</protein>
<dbReference type="InterPro" id="IPR004254">
    <property type="entry name" value="AdipoR/HlyIII-related"/>
</dbReference>